<feature type="compositionally biased region" description="Acidic residues" evidence="1">
    <location>
        <begin position="1"/>
        <end position="26"/>
    </location>
</feature>
<evidence type="ECO:0000313" key="3">
    <source>
        <dbReference type="Proteomes" id="UP001446871"/>
    </source>
</evidence>
<feature type="region of interest" description="Disordered" evidence="1">
    <location>
        <begin position="270"/>
        <end position="319"/>
    </location>
</feature>
<protein>
    <submittedName>
        <fullName evidence="2">Uncharacterized protein</fullName>
    </submittedName>
</protein>
<dbReference type="Proteomes" id="UP001446871">
    <property type="component" value="Unassembled WGS sequence"/>
</dbReference>
<comment type="caution">
    <text evidence="2">The sequence shown here is derived from an EMBL/GenBank/DDBJ whole genome shotgun (WGS) entry which is preliminary data.</text>
</comment>
<evidence type="ECO:0000313" key="2">
    <source>
        <dbReference type="EMBL" id="KAK8059355.1"/>
    </source>
</evidence>
<accession>A0ABR1UKB3</accession>
<sequence>MYQVESDDEDEDGDDEGVDADDDGSDVGDANGDGSDEGNAEEEEDDNDADSGVSDMEENGDEDDEDDNGIIEDDGTIAQYDARSAAAVLRDINRWYRNHETPFLGRGGHGAWLDQDEYYDPPLAELYKQHSWPDAFDGDAFEVALERRHASARVKSNAEWPKSEATSLKSQLEHHDRDMERQRDRIASAETPGEEWAARWELFVYERIREDLARRLRENEELCEREFPGAQWQEKTSLSVEELSGGQWRRKADLPLLEYETLREDIEYQEKSKKWLDNKKEGVEEKDEQGRHDANGEGEEPPRKKMRRGDLNSLPPETRRATLLQRALEASRADAVRLCGADRVAESGDPATARAKAEKDVQAKREVPASIERDLEVLRQWAADLPAEEGTAATREKVEAVIARTEEWRDDRRDWVARIDKGLVEEFGTDAKAST</sequence>
<reference evidence="2 3" key="1">
    <citation type="submission" date="2023-01" db="EMBL/GenBank/DDBJ databases">
        <title>Analysis of 21 Apiospora genomes using comparative genomics revels a genus with tremendous synthesis potential of carbohydrate active enzymes and secondary metabolites.</title>
        <authorList>
            <person name="Sorensen T."/>
        </authorList>
    </citation>
    <scope>NUCLEOTIDE SEQUENCE [LARGE SCALE GENOMIC DNA]</scope>
    <source>
        <strain evidence="2 3">CBS 83171</strain>
    </source>
</reference>
<proteinExistence type="predicted"/>
<organism evidence="2 3">
    <name type="scientific">Apiospora saccharicola</name>
    <dbReference type="NCBI Taxonomy" id="335842"/>
    <lineage>
        <taxon>Eukaryota</taxon>
        <taxon>Fungi</taxon>
        <taxon>Dikarya</taxon>
        <taxon>Ascomycota</taxon>
        <taxon>Pezizomycotina</taxon>
        <taxon>Sordariomycetes</taxon>
        <taxon>Xylariomycetidae</taxon>
        <taxon>Amphisphaeriales</taxon>
        <taxon>Apiosporaceae</taxon>
        <taxon>Apiospora</taxon>
    </lineage>
</organism>
<feature type="region of interest" description="Disordered" evidence="1">
    <location>
        <begin position="156"/>
        <end position="179"/>
    </location>
</feature>
<dbReference type="EMBL" id="JAQQWM010000006">
    <property type="protein sequence ID" value="KAK8059355.1"/>
    <property type="molecule type" value="Genomic_DNA"/>
</dbReference>
<evidence type="ECO:0000256" key="1">
    <source>
        <dbReference type="SAM" id="MobiDB-lite"/>
    </source>
</evidence>
<feature type="compositionally biased region" description="Acidic residues" evidence="1">
    <location>
        <begin position="34"/>
        <end position="75"/>
    </location>
</feature>
<feature type="region of interest" description="Disordered" evidence="1">
    <location>
        <begin position="1"/>
        <end position="77"/>
    </location>
</feature>
<keyword evidence="3" id="KW-1185">Reference proteome</keyword>
<feature type="compositionally biased region" description="Basic and acidic residues" evidence="1">
    <location>
        <begin position="270"/>
        <end position="303"/>
    </location>
</feature>
<name>A0ABR1UKB3_9PEZI</name>
<gene>
    <name evidence="2" type="ORF">PG996_009285</name>
</gene>